<sequence length="102" mass="11526">MDASDLNVGVLVVLARRLRDDATDEKIKNIVLHGIAHGDVNIGSEQHEETFPKVCLYTKSLWLGHKLGIRYGNYEMQIFVTLKAVLCLKNDITNVLGDEEFR</sequence>
<proteinExistence type="predicted"/>
<protein>
    <submittedName>
        <fullName evidence="1">2423_t:CDS:1</fullName>
    </submittedName>
</protein>
<comment type="caution">
    <text evidence="1">The sequence shown here is derived from an EMBL/GenBank/DDBJ whole genome shotgun (WGS) entry which is preliminary data.</text>
</comment>
<evidence type="ECO:0000313" key="2">
    <source>
        <dbReference type="Proteomes" id="UP000789508"/>
    </source>
</evidence>
<name>A0A9N8W057_9GLOM</name>
<keyword evidence="2" id="KW-1185">Reference proteome</keyword>
<reference evidence="1" key="1">
    <citation type="submission" date="2021-06" db="EMBL/GenBank/DDBJ databases">
        <authorList>
            <person name="Kallberg Y."/>
            <person name="Tangrot J."/>
            <person name="Rosling A."/>
        </authorList>
    </citation>
    <scope>NUCLEOTIDE SEQUENCE</scope>
    <source>
        <strain evidence="1">FL130A</strain>
    </source>
</reference>
<accession>A0A9N8W057</accession>
<organism evidence="1 2">
    <name type="scientific">Ambispora leptoticha</name>
    <dbReference type="NCBI Taxonomy" id="144679"/>
    <lineage>
        <taxon>Eukaryota</taxon>
        <taxon>Fungi</taxon>
        <taxon>Fungi incertae sedis</taxon>
        <taxon>Mucoromycota</taxon>
        <taxon>Glomeromycotina</taxon>
        <taxon>Glomeromycetes</taxon>
        <taxon>Archaeosporales</taxon>
        <taxon>Ambisporaceae</taxon>
        <taxon>Ambispora</taxon>
    </lineage>
</organism>
<dbReference type="Proteomes" id="UP000789508">
    <property type="component" value="Unassembled WGS sequence"/>
</dbReference>
<dbReference type="AlphaFoldDB" id="A0A9N8W057"/>
<evidence type="ECO:0000313" key="1">
    <source>
        <dbReference type="EMBL" id="CAG8468726.1"/>
    </source>
</evidence>
<gene>
    <name evidence="1" type="ORF">ALEPTO_LOCUS1906</name>
</gene>
<dbReference type="EMBL" id="CAJVPS010000240">
    <property type="protein sequence ID" value="CAG8468726.1"/>
    <property type="molecule type" value="Genomic_DNA"/>
</dbReference>